<feature type="transmembrane region" description="Helical" evidence="9">
    <location>
        <begin position="226"/>
        <end position="245"/>
    </location>
</feature>
<keyword evidence="6 9" id="KW-1133">Transmembrane helix</keyword>
<evidence type="ECO:0000256" key="4">
    <source>
        <dbReference type="ARBA" id="ARBA00022692"/>
    </source>
</evidence>
<dbReference type="AlphaFoldDB" id="A0ABD0Y8W0"/>
<dbReference type="Proteomes" id="UP001558652">
    <property type="component" value="Unassembled WGS sequence"/>
</dbReference>
<dbReference type="EMBL" id="JBFDAA010000022">
    <property type="protein sequence ID" value="KAL1110518.1"/>
    <property type="molecule type" value="Genomic_DNA"/>
</dbReference>
<evidence type="ECO:0000313" key="12">
    <source>
        <dbReference type="Proteomes" id="UP001558652"/>
    </source>
</evidence>
<evidence type="ECO:0000256" key="1">
    <source>
        <dbReference type="ARBA" id="ARBA00004141"/>
    </source>
</evidence>
<keyword evidence="7" id="KW-0406">Ion transport</keyword>
<dbReference type="SUPFAM" id="SSF161093">
    <property type="entry name" value="MgtE membrane domain-like"/>
    <property type="match status" value="2"/>
</dbReference>
<dbReference type="PANTHER" id="PTHR16228">
    <property type="entry name" value="DIVALENT CATION TRANSPORTER SOLUTE CARRIER FAMILY 41"/>
    <property type="match status" value="1"/>
</dbReference>
<evidence type="ECO:0000313" key="11">
    <source>
        <dbReference type="EMBL" id="KAL1110518.1"/>
    </source>
</evidence>
<dbReference type="GO" id="GO:0016020">
    <property type="term" value="C:membrane"/>
    <property type="evidence" value="ECO:0007669"/>
    <property type="project" value="UniProtKB-SubCell"/>
</dbReference>
<evidence type="ECO:0000256" key="3">
    <source>
        <dbReference type="ARBA" id="ARBA00022448"/>
    </source>
</evidence>
<feature type="transmembrane region" description="Helical" evidence="9">
    <location>
        <begin position="379"/>
        <end position="404"/>
    </location>
</feature>
<keyword evidence="3" id="KW-0813">Transport</keyword>
<dbReference type="GO" id="GO:0006811">
    <property type="term" value="P:monoatomic ion transport"/>
    <property type="evidence" value="ECO:0007669"/>
    <property type="project" value="UniProtKB-KW"/>
</dbReference>
<organism evidence="11 12">
    <name type="scientific">Ranatra chinensis</name>
    <dbReference type="NCBI Taxonomy" id="642074"/>
    <lineage>
        <taxon>Eukaryota</taxon>
        <taxon>Metazoa</taxon>
        <taxon>Ecdysozoa</taxon>
        <taxon>Arthropoda</taxon>
        <taxon>Hexapoda</taxon>
        <taxon>Insecta</taxon>
        <taxon>Pterygota</taxon>
        <taxon>Neoptera</taxon>
        <taxon>Paraneoptera</taxon>
        <taxon>Hemiptera</taxon>
        <taxon>Heteroptera</taxon>
        <taxon>Panheteroptera</taxon>
        <taxon>Nepomorpha</taxon>
        <taxon>Nepidae</taxon>
        <taxon>Ranatrinae</taxon>
        <taxon>Ranatra</taxon>
    </lineage>
</organism>
<evidence type="ECO:0000256" key="5">
    <source>
        <dbReference type="ARBA" id="ARBA00022842"/>
    </source>
</evidence>
<keyword evidence="8 9" id="KW-0472">Membrane</keyword>
<feature type="transmembrane region" description="Helical" evidence="9">
    <location>
        <begin position="257"/>
        <end position="277"/>
    </location>
</feature>
<dbReference type="Pfam" id="PF01769">
    <property type="entry name" value="MgtE"/>
    <property type="match status" value="2"/>
</dbReference>
<comment type="caution">
    <text evidence="11">The sequence shown here is derived from an EMBL/GenBank/DDBJ whole genome shotgun (WGS) entry which is preliminary data.</text>
</comment>
<feature type="transmembrane region" description="Helical" evidence="9">
    <location>
        <begin position="38"/>
        <end position="60"/>
    </location>
</feature>
<keyword evidence="4 9" id="KW-0812">Transmembrane</keyword>
<dbReference type="FunFam" id="1.10.357.20:FF:000001">
    <property type="entry name" value="Solute carrier family 41 member 2"/>
    <property type="match status" value="1"/>
</dbReference>
<reference evidence="11 12" key="1">
    <citation type="submission" date="2024-07" db="EMBL/GenBank/DDBJ databases">
        <title>Chromosome-level genome assembly of the water stick insect Ranatra chinensis (Heteroptera: Nepidae).</title>
        <authorList>
            <person name="Liu X."/>
        </authorList>
    </citation>
    <scope>NUCLEOTIDE SEQUENCE [LARGE SCALE GENOMIC DNA]</scope>
    <source>
        <strain evidence="11">Cailab_2021Rc</strain>
        <tissue evidence="11">Muscle</tissue>
    </source>
</reference>
<evidence type="ECO:0000256" key="2">
    <source>
        <dbReference type="ARBA" id="ARBA00009749"/>
    </source>
</evidence>
<feature type="domain" description="SLC41A/MgtE integral membrane" evidence="10">
    <location>
        <begin position="79"/>
        <end position="212"/>
    </location>
</feature>
<keyword evidence="5" id="KW-0460">Magnesium</keyword>
<feature type="transmembrane region" description="Helical" evidence="9">
    <location>
        <begin position="151"/>
        <end position="181"/>
    </location>
</feature>
<evidence type="ECO:0000259" key="10">
    <source>
        <dbReference type="Pfam" id="PF01769"/>
    </source>
</evidence>
<feature type="domain" description="SLC41A/MgtE integral membrane" evidence="10">
    <location>
        <begin position="291"/>
        <end position="431"/>
    </location>
</feature>
<dbReference type="PANTHER" id="PTHR16228:SF7">
    <property type="entry name" value="SLC41A_MGTE INTEGRAL MEMBRANE DOMAIN-CONTAINING PROTEIN"/>
    <property type="match status" value="1"/>
</dbReference>
<proteinExistence type="inferred from homology"/>
<dbReference type="Gene3D" id="1.10.357.20">
    <property type="entry name" value="SLC41 divalent cation transporters, integral membrane domain"/>
    <property type="match status" value="2"/>
</dbReference>
<dbReference type="InterPro" id="IPR045349">
    <property type="entry name" value="SLC41A1-3"/>
</dbReference>
<feature type="transmembrane region" description="Helical" evidence="9">
    <location>
        <begin position="193"/>
        <end position="214"/>
    </location>
</feature>
<name>A0ABD0Y8W0_9HEMI</name>
<dbReference type="InterPro" id="IPR036739">
    <property type="entry name" value="SLC41_membr_dom_sf"/>
</dbReference>
<evidence type="ECO:0000256" key="9">
    <source>
        <dbReference type="SAM" id="Phobius"/>
    </source>
</evidence>
<accession>A0ABD0Y8W0</accession>
<evidence type="ECO:0000256" key="8">
    <source>
        <dbReference type="ARBA" id="ARBA00023136"/>
    </source>
</evidence>
<protein>
    <recommendedName>
        <fullName evidence="10">SLC41A/MgtE integral membrane domain-containing protein</fullName>
    </recommendedName>
</protein>
<feature type="transmembrane region" description="Helical" evidence="9">
    <location>
        <begin position="348"/>
        <end position="367"/>
    </location>
</feature>
<evidence type="ECO:0000256" key="6">
    <source>
        <dbReference type="ARBA" id="ARBA00022989"/>
    </source>
</evidence>
<sequence length="452" mass="49145">MGGDKDKVVTGSTVFNVALPQPSEHPADYEEKETFLSIGLQVFFPVILAGLAMVGAGIYLNRIETWEVFTRIPEIVILVPALLGLKGNLEMTLASRLSTEANLGKMSNRKEQWSMIFGNLALVQCQAVVIGLLSSLVAILMVGIIHQEFILSHSLMVCACSIMTASLASFVLGVLTSGIIVVSVNLKINPDNIATPIAASMGDIISLVLLSYVASYLYHIMGTHDWLSILFICLNFAIMPLWIWIAKNNKYTKSILTSGWCPIVVAMLISTFGGLALDKTMKSYSGLSAFQPVVNGVGGNLVSIQASRLSTALHKRTVLGQLPPECPIVIPPWKIFTSDSPHSLTSRVLLALVIPGHLIFAFVIMYLQTGDFSIGPLFLCFYMAAALLQVALLLYIAYILTHYFWQRGIDPDNSTIPYLTALGDLLGILLLGLTYTLVEMSGKIMSSDLPEN</sequence>
<feature type="transmembrane region" description="Helical" evidence="9">
    <location>
        <begin position="416"/>
        <end position="438"/>
    </location>
</feature>
<keyword evidence="12" id="KW-1185">Reference proteome</keyword>
<dbReference type="InterPro" id="IPR006667">
    <property type="entry name" value="SLC41_membr_dom"/>
</dbReference>
<feature type="transmembrane region" description="Helical" evidence="9">
    <location>
        <begin position="116"/>
        <end position="145"/>
    </location>
</feature>
<comment type="subcellular location">
    <subcellularLocation>
        <location evidence="1">Membrane</location>
        <topology evidence="1">Multi-pass membrane protein</topology>
    </subcellularLocation>
</comment>
<gene>
    <name evidence="11" type="ORF">AAG570_008046</name>
</gene>
<evidence type="ECO:0000256" key="7">
    <source>
        <dbReference type="ARBA" id="ARBA00023065"/>
    </source>
</evidence>
<comment type="similarity">
    <text evidence="2">Belongs to the SLC41A transporter family.</text>
</comment>